<keyword evidence="2" id="KW-0521">NADP</keyword>
<dbReference type="Pfam" id="PF00106">
    <property type="entry name" value="adh_short"/>
    <property type="match status" value="1"/>
</dbReference>
<dbReference type="InterPro" id="IPR002347">
    <property type="entry name" value="SDR_fam"/>
</dbReference>
<dbReference type="PRINTS" id="PR00080">
    <property type="entry name" value="SDRFAMILY"/>
</dbReference>
<dbReference type="SUPFAM" id="SSF51735">
    <property type="entry name" value="NAD(P)-binding Rossmann-fold domains"/>
    <property type="match status" value="1"/>
</dbReference>
<organism evidence="5 6">
    <name type="scientific">Porphyridium purpureum</name>
    <name type="common">Red alga</name>
    <name type="synonym">Porphyridium cruentum</name>
    <dbReference type="NCBI Taxonomy" id="35688"/>
    <lineage>
        <taxon>Eukaryota</taxon>
        <taxon>Rhodophyta</taxon>
        <taxon>Bangiophyceae</taxon>
        <taxon>Porphyridiales</taxon>
        <taxon>Porphyridiaceae</taxon>
        <taxon>Porphyridium</taxon>
    </lineage>
</organism>
<keyword evidence="6" id="KW-1185">Reference proteome</keyword>
<protein>
    <submittedName>
        <fullName evidence="5">Short-chain dehydrogenase/reductase 2b</fullName>
    </submittedName>
</protein>
<evidence type="ECO:0000256" key="4">
    <source>
        <dbReference type="RuleBase" id="RU000363"/>
    </source>
</evidence>
<accession>A0A5J4YYD0</accession>
<proteinExistence type="inferred from homology"/>
<dbReference type="PANTHER" id="PTHR43490">
    <property type="entry name" value="(+)-NEOMENTHOL DEHYDROGENASE"/>
    <property type="match status" value="1"/>
</dbReference>
<dbReference type="Gene3D" id="3.40.50.720">
    <property type="entry name" value="NAD(P)-binding Rossmann-like Domain"/>
    <property type="match status" value="1"/>
</dbReference>
<dbReference type="AlphaFoldDB" id="A0A5J4YYD0"/>
<dbReference type="GO" id="GO:0016020">
    <property type="term" value="C:membrane"/>
    <property type="evidence" value="ECO:0007669"/>
    <property type="project" value="TreeGrafter"/>
</dbReference>
<comment type="similarity">
    <text evidence="1 4">Belongs to the short-chain dehydrogenases/reductases (SDR) family.</text>
</comment>
<reference evidence="6" key="1">
    <citation type="journal article" date="2019" name="Nat. Commun.">
        <title>Expansion of phycobilisome linker gene families in mesophilic red algae.</title>
        <authorList>
            <person name="Lee J."/>
            <person name="Kim D."/>
            <person name="Bhattacharya D."/>
            <person name="Yoon H.S."/>
        </authorList>
    </citation>
    <scope>NUCLEOTIDE SEQUENCE [LARGE SCALE GENOMIC DNA]</scope>
    <source>
        <strain evidence="6">CCMP 1328</strain>
    </source>
</reference>
<name>A0A5J4YYD0_PORPP</name>
<evidence type="ECO:0000256" key="1">
    <source>
        <dbReference type="ARBA" id="ARBA00006484"/>
    </source>
</evidence>
<evidence type="ECO:0000256" key="3">
    <source>
        <dbReference type="ARBA" id="ARBA00023002"/>
    </source>
</evidence>
<evidence type="ECO:0000313" key="6">
    <source>
        <dbReference type="Proteomes" id="UP000324585"/>
    </source>
</evidence>
<dbReference type="PRINTS" id="PR00081">
    <property type="entry name" value="GDHRDH"/>
</dbReference>
<evidence type="ECO:0000313" key="5">
    <source>
        <dbReference type="EMBL" id="KAA8495477.1"/>
    </source>
</evidence>
<evidence type="ECO:0000256" key="2">
    <source>
        <dbReference type="ARBA" id="ARBA00022857"/>
    </source>
</evidence>
<dbReference type="InterPro" id="IPR036291">
    <property type="entry name" value="NAD(P)-bd_dom_sf"/>
</dbReference>
<dbReference type="PANTHER" id="PTHR43490:SF62">
    <property type="entry name" value="(+)-NEOMENTHOL DEHYDROGENASE"/>
    <property type="match status" value="1"/>
</dbReference>
<dbReference type="GO" id="GO:0016491">
    <property type="term" value="F:oxidoreductase activity"/>
    <property type="evidence" value="ECO:0007669"/>
    <property type="project" value="UniProtKB-KW"/>
</dbReference>
<dbReference type="Proteomes" id="UP000324585">
    <property type="component" value="Unassembled WGS sequence"/>
</dbReference>
<sequence>MFGPPHVEPVAFLSPRVVYVVTGALRGIGAELVRQLAGACLSPVVIVAGGRCVEKGKQLQERCRSQSQNAQVVFVPLELREPACVAAFVDRVLADFGVPDVLVNNAGLCLDAPSMDALEQCVRVNADAPSELIEAFLPLMLRRGSGRVVNISSGDGEIAYFASDALSVLTVPRKMSSSESYAGPELDVRQLYEQARRFFFDSARRHGGDVSAELVHGTQPCYKVSKALLNLFSRALIYELEARRSSSVAKAKDSATSSPGELAAAEGLERIQIYCVCPGDVDTDMANDVDQLLDAGSSLLSCAESVSRFLELVLVPPAQSCKPPPPCGFYRDGKRIAW</sequence>
<comment type="caution">
    <text evidence="5">The sequence shown here is derived from an EMBL/GenBank/DDBJ whole genome shotgun (WGS) entry which is preliminary data.</text>
</comment>
<dbReference type="OrthoDB" id="1933717at2759"/>
<gene>
    <name evidence="5" type="ORF">FVE85_1632</name>
</gene>
<keyword evidence="3" id="KW-0560">Oxidoreductase</keyword>
<dbReference type="EMBL" id="VRMN01000003">
    <property type="protein sequence ID" value="KAA8495477.1"/>
    <property type="molecule type" value="Genomic_DNA"/>
</dbReference>
<dbReference type="OMA" id="ICERGND"/>